<dbReference type="PATRIC" id="fig|937777.3.peg.1809"/>
<organism evidence="2 3">
    <name type="scientific">Deinococcus peraridilitoris (strain DSM 19664 / LMG 22246 / CIP 109416 / KR-200)</name>
    <dbReference type="NCBI Taxonomy" id="937777"/>
    <lineage>
        <taxon>Bacteria</taxon>
        <taxon>Thermotogati</taxon>
        <taxon>Deinococcota</taxon>
        <taxon>Deinococci</taxon>
        <taxon>Deinococcales</taxon>
        <taxon>Deinococcaceae</taxon>
        <taxon>Deinococcus</taxon>
    </lineage>
</organism>
<dbReference type="EMBL" id="CP003382">
    <property type="protein sequence ID" value="AFZ67325.1"/>
    <property type="molecule type" value="Genomic_DNA"/>
</dbReference>
<dbReference type="Proteomes" id="UP000010467">
    <property type="component" value="Chromosome"/>
</dbReference>
<evidence type="ECO:0000256" key="1">
    <source>
        <dbReference type="SAM" id="SignalP"/>
    </source>
</evidence>
<keyword evidence="3" id="KW-1185">Reference proteome</keyword>
<keyword evidence="1" id="KW-0732">Signal</keyword>
<protein>
    <submittedName>
        <fullName evidence="2">Uncharacterized protein</fullName>
    </submittedName>
</protein>
<dbReference type="KEGG" id="dpd:Deipe_1808"/>
<feature type="chain" id="PRO_5003939575" evidence="1">
    <location>
        <begin position="21"/>
        <end position="73"/>
    </location>
</feature>
<evidence type="ECO:0000313" key="3">
    <source>
        <dbReference type="Proteomes" id="UP000010467"/>
    </source>
</evidence>
<proteinExistence type="predicted"/>
<name>L0A2T4_DEIPD</name>
<reference evidence="3" key="1">
    <citation type="submission" date="2012-03" db="EMBL/GenBank/DDBJ databases">
        <title>Complete sequence of chromosome of Deinococcus peraridilitoris DSM 19664.</title>
        <authorList>
            <person name="Lucas S."/>
            <person name="Copeland A."/>
            <person name="Lapidus A."/>
            <person name="Glavina del Rio T."/>
            <person name="Dalin E."/>
            <person name="Tice H."/>
            <person name="Bruce D."/>
            <person name="Goodwin L."/>
            <person name="Pitluck S."/>
            <person name="Peters L."/>
            <person name="Mikhailova N."/>
            <person name="Lu M."/>
            <person name="Kyrpides N."/>
            <person name="Mavromatis K."/>
            <person name="Ivanova N."/>
            <person name="Brettin T."/>
            <person name="Detter J.C."/>
            <person name="Han C."/>
            <person name="Larimer F."/>
            <person name="Land M."/>
            <person name="Hauser L."/>
            <person name="Markowitz V."/>
            <person name="Cheng J.-F."/>
            <person name="Hugenholtz P."/>
            <person name="Woyke T."/>
            <person name="Wu D."/>
            <person name="Pukall R."/>
            <person name="Steenblock K."/>
            <person name="Brambilla E."/>
            <person name="Klenk H.-P."/>
            <person name="Eisen J.A."/>
        </authorList>
    </citation>
    <scope>NUCLEOTIDE SEQUENCE [LARGE SCALE GENOMIC DNA]</scope>
    <source>
        <strain evidence="3">DSM 19664 / LMG 22246 / CIP 109416 / KR-200</strain>
    </source>
</reference>
<sequence length="73" mass="7628">MNKKVLLAISALAFGSLAYATEPAPTTPTCKNMGFEKSGGKAQPKVPAVNAIGKSICIAKPADDNRQARQPSR</sequence>
<feature type="signal peptide" evidence="1">
    <location>
        <begin position="1"/>
        <end position="20"/>
    </location>
</feature>
<dbReference type="RefSeq" id="WP_015235630.1">
    <property type="nucleotide sequence ID" value="NC_019793.1"/>
</dbReference>
<gene>
    <name evidence="2" type="ordered locus">Deipe_1808</name>
</gene>
<dbReference type="HOGENOM" id="CLU_2698517_0_0_0"/>
<evidence type="ECO:0000313" key="2">
    <source>
        <dbReference type="EMBL" id="AFZ67325.1"/>
    </source>
</evidence>
<accession>L0A2T4</accession>
<dbReference type="AlphaFoldDB" id="L0A2T4"/>